<evidence type="ECO:0000259" key="29">
    <source>
        <dbReference type="Pfam" id="PF02275"/>
    </source>
</evidence>
<protein>
    <recommendedName>
        <fullName evidence="17">N-acylethanolamine-hydrolyzing acid amidase</fullName>
        <ecNumber evidence="5">3.5.1.23</ecNumber>
        <ecNumber evidence="16">3.5.1.60</ecNumber>
    </recommendedName>
    <alternativeName>
        <fullName evidence="18">Acylsphingosine deacylase NAAA</fullName>
    </alternativeName>
</protein>
<evidence type="ECO:0000256" key="5">
    <source>
        <dbReference type="ARBA" id="ARBA00011891"/>
    </source>
</evidence>
<dbReference type="EC" id="3.5.1.60" evidence="16"/>
<keyword evidence="12" id="KW-0865">Zymogen</keyword>
<dbReference type="Pfam" id="PF15508">
    <property type="entry name" value="NAAA-beta"/>
    <property type="match status" value="1"/>
</dbReference>
<evidence type="ECO:0000256" key="6">
    <source>
        <dbReference type="ARBA" id="ARBA00022729"/>
    </source>
</evidence>
<dbReference type="Pfam" id="PF02275">
    <property type="entry name" value="CBAH"/>
    <property type="match status" value="1"/>
</dbReference>
<evidence type="ECO:0000256" key="9">
    <source>
        <dbReference type="ARBA" id="ARBA00022963"/>
    </source>
</evidence>
<comment type="subunit">
    <text evidence="15">Heterodimer of an alpha and a beta subunit, produced by autocatalytic cleavage.</text>
</comment>
<keyword evidence="32" id="KW-1185">Reference proteome</keyword>
<evidence type="ECO:0000256" key="7">
    <source>
        <dbReference type="ARBA" id="ARBA00022801"/>
    </source>
</evidence>
<dbReference type="GO" id="GO:0016020">
    <property type="term" value="C:membrane"/>
    <property type="evidence" value="ECO:0007669"/>
    <property type="project" value="UniProtKB-SubCell"/>
</dbReference>
<dbReference type="InterPro" id="IPR029132">
    <property type="entry name" value="CBAH/NAAA_C"/>
</dbReference>
<evidence type="ECO:0000256" key="21">
    <source>
        <dbReference type="ARBA" id="ARBA00047993"/>
    </source>
</evidence>
<dbReference type="CDD" id="cd01903">
    <property type="entry name" value="Ntn_AC_NAAA"/>
    <property type="match status" value="1"/>
</dbReference>
<comment type="catalytic activity">
    <reaction evidence="20">
        <text>N-dodecanoylethanolamine + H2O = dodecanoate + ethanolamine</text>
        <dbReference type="Rhea" id="RHEA:45456"/>
        <dbReference type="ChEBI" id="CHEBI:15377"/>
        <dbReference type="ChEBI" id="CHEBI:18262"/>
        <dbReference type="ChEBI" id="CHEBI:57603"/>
        <dbReference type="ChEBI" id="CHEBI:85263"/>
    </reaction>
    <physiologicalReaction direction="left-to-right" evidence="20">
        <dbReference type="Rhea" id="RHEA:45457"/>
    </physiologicalReaction>
</comment>
<dbReference type="PIRSF" id="PIRSF017632">
    <property type="entry name" value="Acid_ceramidase-like"/>
    <property type="match status" value="1"/>
</dbReference>
<evidence type="ECO:0000256" key="11">
    <source>
        <dbReference type="ARBA" id="ARBA00023136"/>
    </source>
</evidence>
<evidence type="ECO:0000256" key="18">
    <source>
        <dbReference type="ARBA" id="ARBA00042519"/>
    </source>
</evidence>
<evidence type="ECO:0000256" key="24">
    <source>
        <dbReference type="ARBA" id="ARBA00048323"/>
    </source>
</evidence>
<evidence type="ECO:0000256" key="15">
    <source>
        <dbReference type="ARBA" id="ARBA00038527"/>
    </source>
</evidence>
<dbReference type="Proteomes" id="UP000694620">
    <property type="component" value="Chromosome 5"/>
</dbReference>
<reference evidence="31" key="2">
    <citation type="submission" date="2025-08" db="UniProtKB">
        <authorList>
            <consortium name="Ensembl"/>
        </authorList>
    </citation>
    <scope>IDENTIFICATION</scope>
</reference>
<dbReference type="EC" id="3.5.1.23" evidence="5"/>
<dbReference type="InterPro" id="IPR016699">
    <property type="entry name" value="Acid_ceramidase-like"/>
</dbReference>
<comment type="catalytic activity">
    <reaction evidence="19">
        <text>an N-(long-chain fatty acyl)ethanolamine + H2O = a long-chain fatty acid + ethanolamine</text>
        <dbReference type="Rhea" id="RHEA:17505"/>
        <dbReference type="ChEBI" id="CHEBI:15377"/>
        <dbReference type="ChEBI" id="CHEBI:15897"/>
        <dbReference type="ChEBI" id="CHEBI:57560"/>
        <dbReference type="ChEBI" id="CHEBI:57603"/>
        <dbReference type="EC" id="3.5.1.60"/>
    </reaction>
    <physiologicalReaction direction="left-to-right" evidence="19">
        <dbReference type="Rhea" id="RHEA:17506"/>
    </physiologicalReaction>
</comment>
<keyword evidence="13" id="KW-0325">Glycoprotein</keyword>
<dbReference type="GeneTree" id="ENSGT00530000063548"/>
<sequence length="349" mass="39285">MRTATALQFTVSLALLTLGRSDFTPPLINISLDKPPEDRWLPLRNHFNDTDYQSLISNVIDTTVPKFVHHAVVPIAAALEKYISQPYAGEILGLSKIFEVNIGDIILLNLAYEITAFCTSIVAQDTKGNLYHGRNLDYPHVDILRNFTVDVQFLKNGQVAYKGTTFAGFIGLWTGQSAKKFTVSGNERAQGHWWENAIAAFLLRNFPVSWLLRQTLEEAEDFQDAVVKLSKIPIIADVYYIVAGVHPKEGVVVTRNRESAADIWLLNPLAGVWYLVETNYDHWKKPPPHDDRRTPAMKQLNITGQSNINFDTLYQALSVKPTLNSITVYTTTMSAAMPDMYQTQVREVT</sequence>
<proteinExistence type="inferred from homology"/>
<dbReference type="Ensembl" id="ENSECRT00000002010.1">
    <property type="protein sequence ID" value="ENSECRP00000001983.1"/>
    <property type="gene ID" value="ENSECRG00000001389.1"/>
</dbReference>
<evidence type="ECO:0000256" key="8">
    <source>
        <dbReference type="ARBA" id="ARBA00022832"/>
    </source>
</evidence>
<dbReference type="AlphaFoldDB" id="A0A8C4RFU5"/>
<evidence type="ECO:0000256" key="3">
    <source>
        <dbReference type="ARBA" id="ARBA00004872"/>
    </source>
</evidence>
<evidence type="ECO:0000256" key="28">
    <source>
        <dbReference type="SAM" id="SignalP"/>
    </source>
</evidence>
<comment type="similarity">
    <text evidence="4 26">Belongs to the acid ceramidase family.</text>
</comment>
<keyword evidence="8" id="KW-0276">Fatty acid metabolism</keyword>
<reference evidence="31" key="3">
    <citation type="submission" date="2025-09" db="UniProtKB">
        <authorList>
            <consortium name="Ensembl"/>
        </authorList>
    </citation>
    <scope>IDENTIFICATION</scope>
</reference>
<reference evidence="31" key="1">
    <citation type="submission" date="2021-06" db="EMBL/GenBank/DDBJ databases">
        <authorList>
            <consortium name="Wellcome Sanger Institute Data Sharing"/>
        </authorList>
    </citation>
    <scope>NUCLEOTIDE SEQUENCE [LARGE SCALE GENOMIC DNA]</scope>
</reference>
<keyword evidence="11" id="KW-0472">Membrane</keyword>
<feature type="chain" id="PRO_5034146346" description="N-acylethanolamine-hydrolyzing acid amidase" evidence="28">
    <location>
        <begin position="22"/>
        <end position="349"/>
    </location>
</feature>
<comment type="subcellular location">
    <subcellularLocation>
        <location evidence="2">Lysosome</location>
    </subcellularLocation>
    <subcellularLocation>
        <location evidence="1">Membrane</location>
        <topology evidence="1">Peripheral membrane protein</topology>
    </subcellularLocation>
</comment>
<keyword evidence="14" id="KW-0458">Lysosome</keyword>
<keyword evidence="10 26" id="KW-0443">Lipid metabolism</keyword>
<comment type="catalytic activity">
    <reaction evidence="25">
        <text>N-tetradecanoylethanolamine + H2O = tetradecanoate + ethanolamine</text>
        <dbReference type="Rhea" id="RHEA:45452"/>
        <dbReference type="ChEBI" id="CHEBI:15377"/>
        <dbReference type="ChEBI" id="CHEBI:30807"/>
        <dbReference type="ChEBI" id="CHEBI:57603"/>
        <dbReference type="ChEBI" id="CHEBI:85262"/>
    </reaction>
    <physiologicalReaction direction="left-to-right" evidence="25">
        <dbReference type="Rhea" id="RHEA:45453"/>
    </physiologicalReaction>
</comment>
<dbReference type="OrthoDB" id="5273684at2759"/>
<evidence type="ECO:0000256" key="13">
    <source>
        <dbReference type="ARBA" id="ARBA00023180"/>
    </source>
</evidence>
<comment type="catalytic activity">
    <reaction evidence="21">
        <text>N-dodecanoylsphing-4-enine + H2O = dodecanoate + sphing-4-enine</text>
        <dbReference type="Rhea" id="RHEA:41291"/>
        <dbReference type="ChEBI" id="CHEBI:15377"/>
        <dbReference type="ChEBI" id="CHEBI:18262"/>
        <dbReference type="ChEBI" id="CHEBI:57756"/>
        <dbReference type="ChEBI" id="CHEBI:72956"/>
    </reaction>
    <physiologicalReaction direction="left-to-right" evidence="21">
        <dbReference type="Rhea" id="RHEA:41292"/>
    </physiologicalReaction>
</comment>
<evidence type="ECO:0000256" key="17">
    <source>
        <dbReference type="ARBA" id="ARBA00040404"/>
    </source>
</evidence>
<comment type="catalytic activity">
    <reaction evidence="23">
        <text>N-hexadecanoylsphing-4-enine + H2O = sphing-4-enine + hexadecanoate</text>
        <dbReference type="Rhea" id="RHEA:38891"/>
        <dbReference type="ChEBI" id="CHEBI:7896"/>
        <dbReference type="ChEBI" id="CHEBI:15377"/>
        <dbReference type="ChEBI" id="CHEBI:57756"/>
        <dbReference type="ChEBI" id="CHEBI:72959"/>
    </reaction>
    <physiologicalReaction direction="left-to-right" evidence="23">
        <dbReference type="Rhea" id="RHEA:38892"/>
    </physiologicalReaction>
</comment>
<dbReference type="InterPro" id="IPR029130">
    <property type="entry name" value="Acid_ceramidase_N"/>
</dbReference>
<feature type="domain" description="Choloylglycine hydrolase/NAAA C-terminal" evidence="29">
    <location>
        <begin position="118"/>
        <end position="284"/>
    </location>
</feature>
<feature type="active site" description="Nucleophile" evidence="27">
    <location>
        <position position="118"/>
    </location>
</feature>
<dbReference type="FunFam" id="3.60.60.10:FF:000003">
    <property type="entry name" value="N-acylethanolamine-hydrolyzing acid amidase"/>
    <property type="match status" value="1"/>
</dbReference>
<evidence type="ECO:0000256" key="27">
    <source>
        <dbReference type="PIRSR" id="PIRSR017632-1"/>
    </source>
</evidence>
<evidence type="ECO:0000313" key="31">
    <source>
        <dbReference type="Ensembl" id="ENSECRP00000001983.1"/>
    </source>
</evidence>
<evidence type="ECO:0000256" key="12">
    <source>
        <dbReference type="ARBA" id="ARBA00023145"/>
    </source>
</evidence>
<evidence type="ECO:0000256" key="4">
    <source>
        <dbReference type="ARBA" id="ARBA00005730"/>
    </source>
</evidence>
<feature type="domain" description="Acid ceramidase N-terminal" evidence="30">
    <location>
        <begin position="24"/>
        <end position="83"/>
    </location>
</feature>
<evidence type="ECO:0000256" key="26">
    <source>
        <dbReference type="PIRNR" id="PIRNR017632"/>
    </source>
</evidence>
<evidence type="ECO:0000256" key="16">
    <source>
        <dbReference type="ARBA" id="ARBA00039046"/>
    </source>
</evidence>
<accession>A0A8C4RFU5</accession>
<dbReference type="GO" id="GO:0005764">
    <property type="term" value="C:lysosome"/>
    <property type="evidence" value="ECO:0007669"/>
    <property type="project" value="UniProtKB-SubCell"/>
</dbReference>
<dbReference type="GO" id="GO:0006631">
    <property type="term" value="P:fatty acid metabolic process"/>
    <property type="evidence" value="ECO:0007669"/>
    <property type="project" value="UniProtKB-KW"/>
</dbReference>
<evidence type="ECO:0000256" key="14">
    <source>
        <dbReference type="ARBA" id="ARBA00023228"/>
    </source>
</evidence>
<evidence type="ECO:0000259" key="30">
    <source>
        <dbReference type="Pfam" id="PF15508"/>
    </source>
</evidence>
<comment type="catalytic activity">
    <reaction evidence="24">
        <text>an N-acylsphing-4-enine + H2O = sphing-4-enine + a fatty acid</text>
        <dbReference type="Rhea" id="RHEA:20856"/>
        <dbReference type="ChEBI" id="CHEBI:15377"/>
        <dbReference type="ChEBI" id="CHEBI:28868"/>
        <dbReference type="ChEBI" id="CHEBI:52639"/>
        <dbReference type="ChEBI" id="CHEBI:57756"/>
        <dbReference type="EC" id="3.5.1.23"/>
    </reaction>
    <physiologicalReaction direction="left-to-right" evidence="24">
        <dbReference type="Rhea" id="RHEA:20857"/>
    </physiologicalReaction>
</comment>
<organism evidence="31 32">
    <name type="scientific">Erpetoichthys calabaricus</name>
    <name type="common">Rope fish</name>
    <name type="synonym">Calamoichthys calabaricus</name>
    <dbReference type="NCBI Taxonomy" id="27687"/>
    <lineage>
        <taxon>Eukaryota</taxon>
        <taxon>Metazoa</taxon>
        <taxon>Chordata</taxon>
        <taxon>Craniata</taxon>
        <taxon>Vertebrata</taxon>
        <taxon>Euteleostomi</taxon>
        <taxon>Actinopterygii</taxon>
        <taxon>Polypteriformes</taxon>
        <taxon>Polypteridae</taxon>
        <taxon>Erpetoichthys</taxon>
    </lineage>
</organism>
<dbReference type="PANTHER" id="PTHR28583:SF4">
    <property type="entry name" value="N-ACYLETHANOLAMINE-HYDROLYZING ACID AMIDASE"/>
    <property type="match status" value="1"/>
</dbReference>
<keyword evidence="6 28" id="KW-0732">Signal</keyword>
<dbReference type="Gene3D" id="3.60.60.10">
    <property type="entry name" value="Penicillin V Acylase, Chain A"/>
    <property type="match status" value="1"/>
</dbReference>
<dbReference type="PANTHER" id="PTHR28583">
    <property type="entry name" value="ACID AMIDASE"/>
    <property type="match status" value="1"/>
</dbReference>
<evidence type="ECO:0000256" key="2">
    <source>
        <dbReference type="ARBA" id="ARBA00004371"/>
    </source>
</evidence>
<evidence type="ECO:0000256" key="20">
    <source>
        <dbReference type="ARBA" id="ARBA00047719"/>
    </source>
</evidence>
<dbReference type="GO" id="GO:0017040">
    <property type="term" value="F:N-acylsphingosine amidohydrolase activity"/>
    <property type="evidence" value="ECO:0007669"/>
    <property type="project" value="UniProtKB-EC"/>
</dbReference>
<dbReference type="GO" id="GO:0016042">
    <property type="term" value="P:lipid catabolic process"/>
    <property type="evidence" value="ECO:0007669"/>
    <property type="project" value="UniProtKB-KW"/>
</dbReference>
<name>A0A8C4RFU5_ERPCA</name>
<evidence type="ECO:0000256" key="23">
    <source>
        <dbReference type="ARBA" id="ARBA00048217"/>
    </source>
</evidence>
<dbReference type="GO" id="GO:0047412">
    <property type="term" value="F:N-(long-chain-acyl)ethanolamine deacylase activity"/>
    <property type="evidence" value="ECO:0007669"/>
    <property type="project" value="UniProtKB-EC"/>
</dbReference>
<evidence type="ECO:0000256" key="22">
    <source>
        <dbReference type="ARBA" id="ARBA00048166"/>
    </source>
</evidence>
<comment type="pathway">
    <text evidence="3">Lipid metabolism; fatty acid metabolism.</text>
</comment>
<evidence type="ECO:0000256" key="10">
    <source>
        <dbReference type="ARBA" id="ARBA00023098"/>
    </source>
</evidence>
<evidence type="ECO:0000256" key="25">
    <source>
        <dbReference type="ARBA" id="ARBA00048716"/>
    </source>
</evidence>
<evidence type="ECO:0000313" key="32">
    <source>
        <dbReference type="Proteomes" id="UP000694620"/>
    </source>
</evidence>
<evidence type="ECO:0000256" key="1">
    <source>
        <dbReference type="ARBA" id="ARBA00004170"/>
    </source>
</evidence>
<evidence type="ECO:0000256" key="19">
    <source>
        <dbReference type="ARBA" id="ARBA00047347"/>
    </source>
</evidence>
<gene>
    <name evidence="31" type="primary">NAAA</name>
</gene>
<feature type="signal peptide" evidence="28">
    <location>
        <begin position="1"/>
        <end position="21"/>
    </location>
</feature>
<comment type="catalytic activity">
    <reaction evidence="22">
        <text>N-hexadecanoylethanolamine + H2O = ethanolamine + hexadecanoate</text>
        <dbReference type="Rhea" id="RHEA:45064"/>
        <dbReference type="ChEBI" id="CHEBI:7896"/>
        <dbReference type="ChEBI" id="CHEBI:15377"/>
        <dbReference type="ChEBI" id="CHEBI:57603"/>
        <dbReference type="ChEBI" id="CHEBI:71464"/>
    </reaction>
    <physiologicalReaction direction="left-to-right" evidence="22">
        <dbReference type="Rhea" id="RHEA:45065"/>
    </physiologicalReaction>
</comment>
<dbReference type="GO" id="GO:0017064">
    <property type="term" value="F:fatty acid amide hydrolase activity"/>
    <property type="evidence" value="ECO:0007669"/>
    <property type="project" value="InterPro"/>
</dbReference>
<keyword evidence="7 26" id="KW-0378">Hydrolase</keyword>
<keyword evidence="9" id="KW-0442">Lipid degradation</keyword>